<evidence type="ECO:0000256" key="1">
    <source>
        <dbReference type="SAM" id="MobiDB-lite"/>
    </source>
</evidence>
<proteinExistence type="predicted"/>
<reference evidence="2 3" key="2">
    <citation type="journal article" date="2012" name="PLoS Pathog.">
        <title>Diverse lifestyles and strategies of plant pathogenesis encoded in the genomes of eighteen Dothideomycetes fungi.</title>
        <authorList>
            <person name="Ohm R.A."/>
            <person name="Feau N."/>
            <person name="Henrissat B."/>
            <person name="Schoch C.L."/>
            <person name="Horwitz B.A."/>
            <person name="Barry K.W."/>
            <person name="Condon B.J."/>
            <person name="Copeland A.C."/>
            <person name="Dhillon B."/>
            <person name="Glaser F."/>
            <person name="Hesse C.N."/>
            <person name="Kosti I."/>
            <person name="LaButti K."/>
            <person name="Lindquist E.A."/>
            <person name="Lucas S."/>
            <person name="Salamov A.A."/>
            <person name="Bradshaw R.E."/>
            <person name="Ciuffetti L."/>
            <person name="Hamelin R.C."/>
            <person name="Kema G.H.J."/>
            <person name="Lawrence C."/>
            <person name="Scott J.A."/>
            <person name="Spatafora J.W."/>
            <person name="Turgeon B.G."/>
            <person name="de Wit P.J.G.M."/>
            <person name="Zhong S."/>
            <person name="Goodwin S.B."/>
            <person name="Grigoriev I.V."/>
        </authorList>
    </citation>
    <scope>NUCLEOTIDE SEQUENCE [LARGE SCALE GENOMIC DNA]</scope>
    <source>
        <strain evidence="3">NZE10 / CBS 128990</strain>
    </source>
</reference>
<dbReference type="OMA" id="HQTTGVK"/>
<feature type="region of interest" description="Disordered" evidence="1">
    <location>
        <begin position="1"/>
        <end position="83"/>
    </location>
</feature>
<gene>
    <name evidence="2" type="ORF">DOTSEDRAFT_41454</name>
</gene>
<dbReference type="HOGENOM" id="CLU_150129_3_0_1"/>
<evidence type="ECO:0000313" key="3">
    <source>
        <dbReference type="Proteomes" id="UP000016933"/>
    </source>
</evidence>
<feature type="compositionally biased region" description="Polar residues" evidence="1">
    <location>
        <begin position="37"/>
        <end position="57"/>
    </location>
</feature>
<feature type="compositionally biased region" description="Basic and acidic residues" evidence="1">
    <location>
        <begin position="63"/>
        <end position="83"/>
    </location>
</feature>
<reference evidence="3" key="1">
    <citation type="journal article" date="2012" name="PLoS Genet.">
        <title>The genomes of the fungal plant pathogens Cladosporium fulvum and Dothistroma septosporum reveal adaptation to different hosts and lifestyles but also signatures of common ancestry.</title>
        <authorList>
            <person name="de Wit P.J.G.M."/>
            <person name="van der Burgt A."/>
            <person name="Oekmen B."/>
            <person name="Stergiopoulos I."/>
            <person name="Abd-Elsalam K.A."/>
            <person name="Aerts A.L."/>
            <person name="Bahkali A.H."/>
            <person name="Beenen H.G."/>
            <person name="Chettri P."/>
            <person name="Cox M.P."/>
            <person name="Datema E."/>
            <person name="de Vries R.P."/>
            <person name="Dhillon B."/>
            <person name="Ganley A.R."/>
            <person name="Griffiths S.A."/>
            <person name="Guo Y."/>
            <person name="Hamelin R.C."/>
            <person name="Henrissat B."/>
            <person name="Kabir M.S."/>
            <person name="Jashni M.K."/>
            <person name="Kema G."/>
            <person name="Klaubauf S."/>
            <person name="Lapidus A."/>
            <person name="Levasseur A."/>
            <person name="Lindquist E."/>
            <person name="Mehrabi R."/>
            <person name="Ohm R.A."/>
            <person name="Owen T.J."/>
            <person name="Salamov A."/>
            <person name="Schwelm A."/>
            <person name="Schijlen E."/>
            <person name="Sun H."/>
            <person name="van den Burg H.A."/>
            <person name="van Ham R.C.H.J."/>
            <person name="Zhang S."/>
            <person name="Goodwin S.B."/>
            <person name="Grigoriev I.V."/>
            <person name="Collemare J."/>
            <person name="Bradshaw R.E."/>
        </authorList>
    </citation>
    <scope>NUCLEOTIDE SEQUENCE [LARGE SCALE GENOMIC DNA]</scope>
    <source>
        <strain evidence="3">NZE10 / CBS 128990</strain>
    </source>
</reference>
<protein>
    <submittedName>
        <fullName evidence="2">Uncharacterized protein</fullName>
    </submittedName>
</protein>
<name>N1Q3J4_DOTSN</name>
<organism evidence="2 3">
    <name type="scientific">Dothistroma septosporum (strain NZE10 / CBS 128990)</name>
    <name type="common">Red band needle blight fungus</name>
    <name type="synonym">Mycosphaerella pini</name>
    <dbReference type="NCBI Taxonomy" id="675120"/>
    <lineage>
        <taxon>Eukaryota</taxon>
        <taxon>Fungi</taxon>
        <taxon>Dikarya</taxon>
        <taxon>Ascomycota</taxon>
        <taxon>Pezizomycotina</taxon>
        <taxon>Dothideomycetes</taxon>
        <taxon>Dothideomycetidae</taxon>
        <taxon>Mycosphaerellales</taxon>
        <taxon>Mycosphaerellaceae</taxon>
        <taxon>Dothistroma</taxon>
    </lineage>
</organism>
<keyword evidence="3" id="KW-1185">Reference proteome</keyword>
<dbReference type="eggNOG" id="ENOG502R9VJ">
    <property type="taxonomic scope" value="Eukaryota"/>
</dbReference>
<dbReference type="EMBL" id="KB446535">
    <property type="protein sequence ID" value="EME50366.1"/>
    <property type="molecule type" value="Genomic_DNA"/>
</dbReference>
<dbReference type="OrthoDB" id="4161095at2759"/>
<evidence type="ECO:0000313" key="2">
    <source>
        <dbReference type="EMBL" id="EME50366.1"/>
    </source>
</evidence>
<dbReference type="AlphaFoldDB" id="N1Q3J4"/>
<dbReference type="Proteomes" id="UP000016933">
    <property type="component" value="Unassembled WGS sequence"/>
</dbReference>
<sequence length="83" mass="8316">MSSLNHPTMAGSTREGPSSSETAVGGEGGTNIAPKDTATTEAAGQPPSTAGLSSSKPGSAEAAAEKLYEERMEDEYAKREGGA</sequence>
<accession>N1Q3J4</accession>